<protein>
    <submittedName>
        <fullName evidence="1">14279_t:CDS:1</fullName>
    </submittedName>
</protein>
<accession>A0ACA9M9N2</accession>
<reference evidence="1" key="1">
    <citation type="submission" date="2021-06" db="EMBL/GenBank/DDBJ databases">
        <authorList>
            <person name="Kallberg Y."/>
            <person name="Tangrot J."/>
            <person name="Rosling A."/>
        </authorList>
    </citation>
    <scope>NUCLEOTIDE SEQUENCE</scope>
    <source>
        <strain evidence="1">CL356</strain>
    </source>
</reference>
<gene>
    <name evidence="1" type="ORF">ACOLOM_LOCUS5677</name>
</gene>
<evidence type="ECO:0000313" key="2">
    <source>
        <dbReference type="Proteomes" id="UP000789525"/>
    </source>
</evidence>
<keyword evidence="2" id="KW-1185">Reference proteome</keyword>
<dbReference type="Proteomes" id="UP000789525">
    <property type="component" value="Unassembled WGS sequence"/>
</dbReference>
<dbReference type="EMBL" id="CAJVPT010010754">
    <property type="protein sequence ID" value="CAG8573136.1"/>
    <property type="molecule type" value="Genomic_DNA"/>
</dbReference>
<organism evidence="1 2">
    <name type="scientific">Acaulospora colombiana</name>
    <dbReference type="NCBI Taxonomy" id="27376"/>
    <lineage>
        <taxon>Eukaryota</taxon>
        <taxon>Fungi</taxon>
        <taxon>Fungi incertae sedis</taxon>
        <taxon>Mucoromycota</taxon>
        <taxon>Glomeromycotina</taxon>
        <taxon>Glomeromycetes</taxon>
        <taxon>Diversisporales</taxon>
        <taxon>Acaulosporaceae</taxon>
        <taxon>Acaulospora</taxon>
    </lineage>
</organism>
<comment type="caution">
    <text evidence="1">The sequence shown here is derived from an EMBL/GenBank/DDBJ whole genome shotgun (WGS) entry which is preliminary data.</text>
</comment>
<evidence type="ECO:0000313" key="1">
    <source>
        <dbReference type="EMBL" id="CAG8573136.1"/>
    </source>
</evidence>
<proteinExistence type="predicted"/>
<name>A0ACA9M9N2_9GLOM</name>
<sequence length="266" mass="28775">MRIGQCFRVESLFKLGGIKLEVTDEEVLASMNPSPATMPLKIRKRLTLPAKLTERNGGKSRVEVNGISPVKTNLDSRNDDVLSPSPTSFGRILNSNNSRTPSKTNGDGLYDLKTTASDDRQSPKIVTNDHGDHLNVPSLNSSSARSLVKSPGIPGRFLSRTPPIAESNSQASPKMTRTKSGGTTGDTKVRSQVKPISVPLTKPLKTSPKQDNIGESNQESNNGSRQSNVLNAVLALIDELGEKELQTVQRKLQLAMLNRQGQPGNK</sequence>